<feature type="transmembrane region" description="Helical" evidence="1">
    <location>
        <begin position="99"/>
        <end position="119"/>
    </location>
</feature>
<keyword evidence="3" id="KW-1185">Reference proteome</keyword>
<feature type="transmembrane region" description="Helical" evidence="1">
    <location>
        <begin position="249"/>
        <end position="282"/>
    </location>
</feature>
<organism evidence="2 3">
    <name type="scientific">Marinobacterium nitratireducens</name>
    <dbReference type="NCBI Taxonomy" id="518897"/>
    <lineage>
        <taxon>Bacteria</taxon>
        <taxon>Pseudomonadati</taxon>
        <taxon>Pseudomonadota</taxon>
        <taxon>Gammaproteobacteria</taxon>
        <taxon>Oceanospirillales</taxon>
        <taxon>Oceanospirillaceae</taxon>
        <taxon>Marinobacterium</taxon>
    </lineage>
</organism>
<comment type="caution">
    <text evidence="2">The sequence shown here is derived from an EMBL/GenBank/DDBJ whole genome shotgun (WGS) entry which is preliminary data.</text>
</comment>
<feature type="transmembrane region" description="Helical" evidence="1">
    <location>
        <begin position="179"/>
        <end position="199"/>
    </location>
</feature>
<feature type="transmembrane region" description="Helical" evidence="1">
    <location>
        <begin position="69"/>
        <end position="87"/>
    </location>
</feature>
<feature type="transmembrane region" description="Helical" evidence="1">
    <location>
        <begin position="17"/>
        <end position="36"/>
    </location>
</feature>
<protein>
    <submittedName>
        <fullName evidence="2">Uncharacterized protein</fullName>
    </submittedName>
</protein>
<evidence type="ECO:0000313" key="3">
    <source>
        <dbReference type="Proteomes" id="UP000599578"/>
    </source>
</evidence>
<feature type="transmembrane region" description="Helical" evidence="1">
    <location>
        <begin position="383"/>
        <end position="407"/>
    </location>
</feature>
<evidence type="ECO:0000256" key="1">
    <source>
        <dbReference type="SAM" id="Phobius"/>
    </source>
</evidence>
<dbReference type="Proteomes" id="UP000599578">
    <property type="component" value="Unassembled WGS sequence"/>
</dbReference>
<feature type="transmembrane region" description="Helical" evidence="1">
    <location>
        <begin position="422"/>
        <end position="441"/>
    </location>
</feature>
<feature type="transmembrane region" description="Helical" evidence="1">
    <location>
        <begin position="349"/>
        <end position="371"/>
    </location>
</feature>
<keyword evidence="1" id="KW-0472">Membrane</keyword>
<dbReference type="EMBL" id="BMLT01000004">
    <property type="protein sequence ID" value="GGO80864.1"/>
    <property type="molecule type" value="Genomic_DNA"/>
</dbReference>
<dbReference type="AlphaFoldDB" id="A0A918DT10"/>
<dbReference type="RefSeq" id="WP_188860304.1">
    <property type="nucleotide sequence ID" value="NZ_BMLT01000004.1"/>
</dbReference>
<keyword evidence="1" id="KW-1133">Transmembrane helix</keyword>
<feature type="transmembrane region" description="Helical" evidence="1">
    <location>
        <begin position="206"/>
        <end position="229"/>
    </location>
</feature>
<keyword evidence="1" id="KW-0812">Transmembrane</keyword>
<sequence length="445" mass="46588">MNETTAGRRGPSLRRHWPTGSLAGWLLLFTALFSLLSALTGLVPALVPGVLAWAAGALLFRRISRLQRVQVGVMLAVGLSGLMAAGFEGDGQNFVLNAVGGSQNLIAMLVAVGFLRLIAEADNSLTRALPRGRRALWQTLLGTHLFGAAINFSALTIIGDRLHAARPLQQAQALVLSRGFGLASLWSPMFIAMGLALTLAPSAGLLPVSLGGLAVAVPAVLLTGLLLGHNGKSDTFAGYPMRSDALKLPLLLVAIVLTGHLLAPGLAITTLITLSALSLPLLALSKRQGVEAAGNRYRRHIELALPGMAGELLLFLAAGVLTAGIAAWVEISGFELHLAHFGATEAAGLVALSGIAAVIGVHPLITLSSCAGMLLPVADSPELLALACLMSWSLGVIVSPCSGMHLAMQGRFSISGYRLMAWNWRFCLLLFVLDVAVLQLFERLL</sequence>
<evidence type="ECO:0000313" key="2">
    <source>
        <dbReference type="EMBL" id="GGO80864.1"/>
    </source>
</evidence>
<accession>A0A918DT10</accession>
<feature type="transmembrane region" description="Helical" evidence="1">
    <location>
        <begin position="303"/>
        <end position="329"/>
    </location>
</feature>
<name>A0A918DT10_9GAMM</name>
<reference evidence="2 3" key="1">
    <citation type="journal article" date="2014" name="Int. J. Syst. Evol. Microbiol.">
        <title>Complete genome sequence of Corynebacterium casei LMG S-19264T (=DSM 44701T), isolated from a smear-ripened cheese.</title>
        <authorList>
            <consortium name="US DOE Joint Genome Institute (JGI-PGF)"/>
            <person name="Walter F."/>
            <person name="Albersmeier A."/>
            <person name="Kalinowski J."/>
            <person name="Ruckert C."/>
        </authorList>
    </citation>
    <scope>NUCLEOTIDE SEQUENCE [LARGE SCALE GENOMIC DNA]</scope>
    <source>
        <strain evidence="2 3">CGMCC 1.7286</strain>
    </source>
</reference>
<proteinExistence type="predicted"/>
<feature type="transmembrane region" description="Helical" evidence="1">
    <location>
        <begin position="140"/>
        <end position="159"/>
    </location>
</feature>
<gene>
    <name evidence="2" type="ORF">GCM10011348_18530</name>
</gene>